<comment type="caution">
    <text evidence="3">The sequence shown here is derived from an EMBL/GenBank/DDBJ whole genome shotgun (WGS) entry which is preliminary data.</text>
</comment>
<dbReference type="EMBL" id="PFMR01000093">
    <property type="protein sequence ID" value="PIZ17685.1"/>
    <property type="molecule type" value="Genomic_DNA"/>
</dbReference>
<name>A0A2M7SDS5_9BACT</name>
<dbReference type="InterPro" id="IPR036237">
    <property type="entry name" value="Xyl_isomerase-like_sf"/>
</dbReference>
<dbReference type="Proteomes" id="UP000229307">
    <property type="component" value="Unassembled WGS sequence"/>
</dbReference>
<dbReference type="InterPro" id="IPR050312">
    <property type="entry name" value="IolE/XylAMocC-like"/>
</dbReference>
<reference evidence="4" key="1">
    <citation type="submission" date="2017-09" db="EMBL/GenBank/DDBJ databases">
        <title>Depth-based differentiation of microbial function through sediment-hosted aquifers and enrichment of novel symbionts in the deep terrestrial subsurface.</title>
        <authorList>
            <person name="Probst A.J."/>
            <person name="Ladd B."/>
            <person name="Jarett J.K."/>
            <person name="Geller-Mcgrath D.E."/>
            <person name="Sieber C.M.K."/>
            <person name="Emerson J.B."/>
            <person name="Anantharaman K."/>
            <person name="Thomas B.C."/>
            <person name="Malmstrom R."/>
            <person name="Stieglmeier M."/>
            <person name="Klingl A."/>
            <person name="Woyke T."/>
            <person name="Ryan C.M."/>
            <person name="Banfield J.F."/>
        </authorList>
    </citation>
    <scope>NUCLEOTIDE SEQUENCE [LARGE SCALE GENOMIC DNA]</scope>
</reference>
<feature type="domain" description="Xylose isomerase-like TIM barrel" evidence="2">
    <location>
        <begin position="25"/>
        <end position="278"/>
    </location>
</feature>
<evidence type="ECO:0000313" key="4">
    <source>
        <dbReference type="Proteomes" id="UP000229307"/>
    </source>
</evidence>
<keyword evidence="3" id="KW-0413">Isomerase</keyword>
<dbReference type="PANTHER" id="PTHR12110">
    <property type="entry name" value="HYDROXYPYRUVATE ISOMERASE"/>
    <property type="match status" value="1"/>
</dbReference>
<evidence type="ECO:0000256" key="1">
    <source>
        <dbReference type="SAM" id="Coils"/>
    </source>
</evidence>
<dbReference type="InterPro" id="IPR013022">
    <property type="entry name" value="Xyl_isomerase-like_TIM-brl"/>
</dbReference>
<dbReference type="AlphaFoldDB" id="A0A2M7SDS5"/>
<dbReference type="PANTHER" id="PTHR12110:SF53">
    <property type="entry name" value="BLR5974 PROTEIN"/>
    <property type="match status" value="1"/>
</dbReference>
<dbReference type="Pfam" id="PF01261">
    <property type="entry name" value="AP_endonuc_2"/>
    <property type="match status" value="1"/>
</dbReference>
<dbReference type="SUPFAM" id="SSF51658">
    <property type="entry name" value="Xylose isomerase-like"/>
    <property type="match status" value="1"/>
</dbReference>
<organism evidence="3 4">
    <name type="scientific">Candidatus Desantisbacteria bacterium CG_4_10_14_0_8_um_filter_48_22</name>
    <dbReference type="NCBI Taxonomy" id="1974543"/>
    <lineage>
        <taxon>Bacteria</taxon>
        <taxon>Candidatus Desantisiibacteriota</taxon>
    </lineage>
</organism>
<evidence type="ECO:0000313" key="3">
    <source>
        <dbReference type="EMBL" id="PIZ17685.1"/>
    </source>
</evidence>
<protein>
    <submittedName>
        <fullName evidence="3">Sugar phosphate isomerase/epimerase</fullName>
    </submittedName>
</protein>
<keyword evidence="1" id="KW-0175">Coiled coil</keyword>
<gene>
    <name evidence="3" type="ORF">COY52_03365</name>
</gene>
<accession>A0A2M7SDS5</accession>
<evidence type="ECO:0000259" key="2">
    <source>
        <dbReference type="Pfam" id="PF01261"/>
    </source>
</evidence>
<proteinExistence type="predicted"/>
<dbReference type="Gene3D" id="3.20.20.150">
    <property type="entry name" value="Divalent-metal-dependent TIM barrel enzymes"/>
    <property type="match status" value="1"/>
</dbReference>
<sequence>MKVGLSSYSLIQAINAKEMDLPGAVAWIKENGGEHVEIAYDIFDQPQMAETLKKKAKDVGIDISSYTIGAGFLQANKEDFEKEVARVKKQVDIAAAMGVKLMRHDAASRPPNECVIEQFDKDLPQIVDGCGKVADYAKQFGITTSVENHGYFMQASDRIRLLVKKVNRENFRTTLDAGNFMCVDEDPIAATKNNISIASHVHFKDFYFRPAHANPGEGWFPTLHGNFLRGSIVGQGDIDIRTVLKIIKDSGYNGCLSIEFEGLEECKMGSRAGMAFVKKALAEI</sequence>
<feature type="coiled-coil region" evidence="1">
    <location>
        <begin position="70"/>
        <end position="97"/>
    </location>
</feature>
<dbReference type="GO" id="GO:0016853">
    <property type="term" value="F:isomerase activity"/>
    <property type="evidence" value="ECO:0007669"/>
    <property type="project" value="UniProtKB-KW"/>
</dbReference>